<organism evidence="1 2">
    <name type="scientific">Dentiscutata erythropus</name>
    <dbReference type="NCBI Taxonomy" id="1348616"/>
    <lineage>
        <taxon>Eukaryota</taxon>
        <taxon>Fungi</taxon>
        <taxon>Fungi incertae sedis</taxon>
        <taxon>Mucoromycota</taxon>
        <taxon>Glomeromycotina</taxon>
        <taxon>Glomeromycetes</taxon>
        <taxon>Diversisporales</taxon>
        <taxon>Gigasporaceae</taxon>
        <taxon>Dentiscutata</taxon>
    </lineage>
</organism>
<dbReference type="EMBL" id="CAJVPY010024827">
    <property type="protein sequence ID" value="CAG8787346.1"/>
    <property type="molecule type" value="Genomic_DNA"/>
</dbReference>
<dbReference type="Proteomes" id="UP000789405">
    <property type="component" value="Unassembled WGS sequence"/>
</dbReference>
<gene>
    <name evidence="1" type="ORF">DERYTH_LOCUS20686</name>
</gene>
<comment type="caution">
    <text evidence="1">The sequence shown here is derived from an EMBL/GenBank/DDBJ whole genome shotgun (WGS) entry which is preliminary data.</text>
</comment>
<name>A0A9N9JLW6_9GLOM</name>
<evidence type="ECO:0000313" key="2">
    <source>
        <dbReference type="Proteomes" id="UP000789405"/>
    </source>
</evidence>
<sequence>MVQINSQVECAPVTPIGGCKPCSCPGTGTTSTAVKRFQYYCRYACPMCPETA</sequence>
<keyword evidence="2" id="KW-1185">Reference proteome</keyword>
<evidence type="ECO:0000313" key="1">
    <source>
        <dbReference type="EMBL" id="CAG8787346.1"/>
    </source>
</evidence>
<proteinExistence type="predicted"/>
<reference evidence="1" key="1">
    <citation type="submission" date="2021-06" db="EMBL/GenBank/DDBJ databases">
        <authorList>
            <person name="Kallberg Y."/>
            <person name="Tangrot J."/>
            <person name="Rosling A."/>
        </authorList>
    </citation>
    <scope>NUCLEOTIDE SEQUENCE</scope>
    <source>
        <strain evidence="1">MA453B</strain>
    </source>
</reference>
<accession>A0A9N9JLW6</accession>
<dbReference type="AlphaFoldDB" id="A0A9N9JLW6"/>
<protein>
    <submittedName>
        <fullName evidence="1">23152_t:CDS:1</fullName>
    </submittedName>
</protein>